<evidence type="ECO:0000256" key="4">
    <source>
        <dbReference type="SAM" id="Phobius"/>
    </source>
</evidence>
<dbReference type="InterPro" id="IPR020846">
    <property type="entry name" value="MFS_dom"/>
</dbReference>
<feature type="transmembrane region" description="Helical" evidence="4">
    <location>
        <begin position="195"/>
        <end position="215"/>
    </location>
</feature>
<feature type="compositionally biased region" description="Polar residues" evidence="3">
    <location>
        <begin position="1"/>
        <end position="24"/>
    </location>
</feature>
<dbReference type="EMBL" id="JANBTW010000080">
    <property type="protein sequence ID" value="KAJ2672541.1"/>
    <property type="molecule type" value="Genomic_DNA"/>
</dbReference>
<sequence>MSAQASSPKEGTTECSTDVPSSPMLSRYDKDRQTTQTIVTTETPLGSPNNADINNDIIEYAEADTKYAWIIVAAAFCNLTMTMGTLNSFGVYQEYYLNQLYAHKSAVAISWIATLISFCMFIGAIFTGKIIDKIGFKITCFIGALVCGIALVLASFTHQLWQLILTQGIMLGFGASLIFSPSMSIVAQWHTKHRVLATGIAVSGGGVGGMAISAATQAMVNSIGYRWSLRILGILIASVSGCTSILYKRRVSPPKESNIRILVMLVKDVRFLCIAAAALSINMGYFEPLLYVPTAAVLQGGSAAASANVVLVFNAGTTLGRMLSGPIAKVLGPSNANLISSCFSCLLVCIFLLGVNSIPGYYVFSAIFGATSTLYLAINTHILAREFGTQTVATSVGLSMACCGIGVLIGNPTQGALYDKFDRPYGRFVAVSAWAAACFAAATLSYVVLRVIIVRKHGISHFSKI</sequence>
<feature type="transmembrane region" description="Helical" evidence="4">
    <location>
        <begin position="268"/>
        <end position="286"/>
    </location>
</feature>
<feature type="transmembrane region" description="Helical" evidence="4">
    <location>
        <begin position="292"/>
        <end position="315"/>
    </location>
</feature>
<dbReference type="Gene3D" id="1.20.1250.20">
    <property type="entry name" value="MFS general substrate transporter like domains"/>
    <property type="match status" value="1"/>
</dbReference>
<feature type="transmembrane region" description="Helical" evidence="4">
    <location>
        <begin position="361"/>
        <end position="378"/>
    </location>
</feature>
<dbReference type="PANTHER" id="PTHR11360">
    <property type="entry name" value="MONOCARBOXYLATE TRANSPORTER"/>
    <property type="match status" value="1"/>
</dbReference>
<evidence type="ECO:0000256" key="2">
    <source>
        <dbReference type="ARBA" id="ARBA00006727"/>
    </source>
</evidence>
<name>A0A9W8KWU0_9FUNG</name>
<evidence type="ECO:0000256" key="3">
    <source>
        <dbReference type="SAM" id="MobiDB-lite"/>
    </source>
</evidence>
<feature type="transmembrane region" description="Helical" evidence="4">
    <location>
        <begin position="67"/>
        <end position="86"/>
    </location>
</feature>
<evidence type="ECO:0000256" key="1">
    <source>
        <dbReference type="ARBA" id="ARBA00004141"/>
    </source>
</evidence>
<proteinExistence type="inferred from homology"/>
<gene>
    <name evidence="6" type="ORF">GGI25_005039</name>
</gene>
<protein>
    <recommendedName>
        <fullName evidence="5">Major facilitator superfamily (MFS) profile domain-containing protein</fullName>
    </recommendedName>
</protein>
<feature type="transmembrane region" description="Helical" evidence="4">
    <location>
        <begin position="336"/>
        <end position="355"/>
    </location>
</feature>
<dbReference type="InterPro" id="IPR011701">
    <property type="entry name" value="MFS"/>
</dbReference>
<comment type="subcellular location">
    <subcellularLocation>
        <location evidence="1">Membrane</location>
        <topology evidence="1">Multi-pass membrane protein</topology>
    </subcellularLocation>
</comment>
<feature type="transmembrane region" description="Helical" evidence="4">
    <location>
        <begin position="429"/>
        <end position="453"/>
    </location>
</feature>
<feature type="domain" description="Major facilitator superfamily (MFS) profile" evidence="5">
    <location>
        <begin position="68"/>
        <end position="458"/>
    </location>
</feature>
<feature type="transmembrane region" description="Helical" evidence="4">
    <location>
        <begin position="390"/>
        <end position="409"/>
    </location>
</feature>
<dbReference type="Proteomes" id="UP001151518">
    <property type="component" value="Unassembled WGS sequence"/>
</dbReference>
<dbReference type="PROSITE" id="PS50850">
    <property type="entry name" value="MFS"/>
    <property type="match status" value="1"/>
</dbReference>
<dbReference type="SUPFAM" id="SSF103473">
    <property type="entry name" value="MFS general substrate transporter"/>
    <property type="match status" value="1"/>
</dbReference>
<accession>A0A9W8KWU0</accession>
<dbReference type="Pfam" id="PF07690">
    <property type="entry name" value="MFS_1"/>
    <property type="match status" value="1"/>
</dbReference>
<organism evidence="6 7">
    <name type="scientific">Coemansia spiralis</name>
    <dbReference type="NCBI Taxonomy" id="417178"/>
    <lineage>
        <taxon>Eukaryota</taxon>
        <taxon>Fungi</taxon>
        <taxon>Fungi incertae sedis</taxon>
        <taxon>Zoopagomycota</taxon>
        <taxon>Kickxellomycotina</taxon>
        <taxon>Kickxellomycetes</taxon>
        <taxon>Kickxellales</taxon>
        <taxon>Kickxellaceae</taxon>
        <taxon>Coemansia</taxon>
    </lineage>
</organism>
<evidence type="ECO:0000313" key="7">
    <source>
        <dbReference type="Proteomes" id="UP001151518"/>
    </source>
</evidence>
<comment type="similarity">
    <text evidence="2">Belongs to the major facilitator superfamily. Monocarboxylate porter (TC 2.A.1.13) family.</text>
</comment>
<feature type="transmembrane region" description="Helical" evidence="4">
    <location>
        <begin position="160"/>
        <end position="183"/>
    </location>
</feature>
<dbReference type="GO" id="GO:0016020">
    <property type="term" value="C:membrane"/>
    <property type="evidence" value="ECO:0007669"/>
    <property type="project" value="UniProtKB-SubCell"/>
</dbReference>
<feature type="region of interest" description="Disordered" evidence="3">
    <location>
        <begin position="1"/>
        <end position="27"/>
    </location>
</feature>
<comment type="caution">
    <text evidence="6">The sequence shown here is derived from an EMBL/GenBank/DDBJ whole genome shotgun (WGS) entry which is preliminary data.</text>
</comment>
<feature type="transmembrane region" description="Helical" evidence="4">
    <location>
        <begin position="134"/>
        <end position="154"/>
    </location>
</feature>
<dbReference type="OrthoDB" id="6499973at2759"/>
<dbReference type="InterPro" id="IPR036259">
    <property type="entry name" value="MFS_trans_sf"/>
</dbReference>
<keyword evidence="4" id="KW-1133">Transmembrane helix</keyword>
<reference evidence="6" key="1">
    <citation type="submission" date="2022-07" db="EMBL/GenBank/DDBJ databases">
        <title>Phylogenomic reconstructions and comparative analyses of Kickxellomycotina fungi.</title>
        <authorList>
            <person name="Reynolds N.K."/>
            <person name="Stajich J.E."/>
            <person name="Barry K."/>
            <person name="Grigoriev I.V."/>
            <person name="Crous P."/>
            <person name="Smith M.E."/>
        </authorList>
    </citation>
    <scope>NUCLEOTIDE SEQUENCE</scope>
    <source>
        <strain evidence="6">NRRL 3115</strain>
    </source>
</reference>
<dbReference type="PANTHER" id="PTHR11360:SF284">
    <property type="entry name" value="EG:103B4.3 PROTEIN-RELATED"/>
    <property type="match status" value="1"/>
</dbReference>
<keyword evidence="4" id="KW-0812">Transmembrane</keyword>
<feature type="transmembrane region" description="Helical" evidence="4">
    <location>
        <begin position="106"/>
        <end position="127"/>
    </location>
</feature>
<keyword evidence="4" id="KW-0472">Membrane</keyword>
<dbReference type="AlphaFoldDB" id="A0A9W8KWU0"/>
<feature type="transmembrane region" description="Helical" evidence="4">
    <location>
        <begin position="227"/>
        <end position="247"/>
    </location>
</feature>
<evidence type="ECO:0000313" key="6">
    <source>
        <dbReference type="EMBL" id="KAJ2672541.1"/>
    </source>
</evidence>
<dbReference type="InterPro" id="IPR050327">
    <property type="entry name" value="Proton-linked_MCT"/>
</dbReference>
<evidence type="ECO:0000259" key="5">
    <source>
        <dbReference type="PROSITE" id="PS50850"/>
    </source>
</evidence>
<dbReference type="GO" id="GO:0022857">
    <property type="term" value="F:transmembrane transporter activity"/>
    <property type="evidence" value="ECO:0007669"/>
    <property type="project" value="InterPro"/>
</dbReference>